<sequence>MSEDAIQEGARREVLSTTIQSLVNDPSYNLASFLSVWNREVYKHLKEPALGDKPWLIAWDTSKRFLDMAIERRPDEDWTGCVADLSILRVLRFEPSDPDRSAWPSDQISCLEHFSTLHWRQYELLHGGGGPNANLTESFLEGLKRDMKSLTERDIIRMAIINVMALLEFGNPLNPIVRRYLSPDSFDAKGKDKTYDLGGPLAIHRGTLETLLRQDGAAGLPALSVALTTLRQLPQEMAKVLANDLIPWVIVIDRLNSLDPAKSVVRPEQQGMLRPSLPEDDDLKGLMYLHYGKGRVLDDGCLAGNNGPEQEDQRRQTFDERATRIIRLAQEVADRGSFLLYDAKTFRFSVPSTED</sequence>
<name>A0A9Q0AUI1_9PEZI</name>
<dbReference type="Proteomes" id="UP001056436">
    <property type="component" value="Unassembled WGS sequence"/>
</dbReference>
<protein>
    <submittedName>
        <fullName evidence="1">Uncharacterized protein</fullName>
    </submittedName>
</protein>
<proteinExistence type="predicted"/>
<gene>
    <name evidence="1" type="ORF">CABS02_13383</name>
</gene>
<comment type="caution">
    <text evidence="1">The sequence shown here is derived from an EMBL/GenBank/DDBJ whole genome shotgun (WGS) entry which is preliminary data.</text>
</comment>
<dbReference type="AlphaFoldDB" id="A0A9Q0AUI1"/>
<keyword evidence="2" id="KW-1185">Reference proteome</keyword>
<dbReference type="EMBL" id="SDAQ01000149">
    <property type="protein sequence ID" value="KAI3534062.1"/>
    <property type="molecule type" value="Genomic_DNA"/>
</dbReference>
<evidence type="ECO:0000313" key="2">
    <source>
        <dbReference type="Proteomes" id="UP001056436"/>
    </source>
</evidence>
<reference evidence="1" key="1">
    <citation type="submission" date="2019-01" db="EMBL/GenBank/DDBJ databases">
        <title>Colletotrichum abscissum LGMF1257.</title>
        <authorList>
            <person name="Baroncelli R."/>
        </authorList>
    </citation>
    <scope>NUCLEOTIDE SEQUENCE</scope>
    <source>
        <strain evidence="1">Ca142</strain>
    </source>
</reference>
<evidence type="ECO:0000313" key="1">
    <source>
        <dbReference type="EMBL" id="KAI3534062.1"/>
    </source>
</evidence>
<accession>A0A9Q0AUI1</accession>
<organism evidence="1 2">
    <name type="scientific">Colletotrichum abscissum</name>
    <dbReference type="NCBI Taxonomy" id="1671311"/>
    <lineage>
        <taxon>Eukaryota</taxon>
        <taxon>Fungi</taxon>
        <taxon>Dikarya</taxon>
        <taxon>Ascomycota</taxon>
        <taxon>Pezizomycotina</taxon>
        <taxon>Sordariomycetes</taxon>
        <taxon>Hypocreomycetidae</taxon>
        <taxon>Glomerellales</taxon>
        <taxon>Glomerellaceae</taxon>
        <taxon>Colletotrichum</taxon>
        <taxon>Colletotrichum acutatum species complex</taxon>
    </lineage>
</organism>